<dbReference type="RefSeq" id="WP_018357544.1">
    <property type="nucleotide sequence ID" value="NZ_JADRFP010000001.1"/>
</dbReference>
<sequence>MGQMTLVYVALGLMFVLPGCLAIWAGLSGSQWFFDNHSYRYLINKLGLGWTRFIFVVLGLLLFLAAALVIIDPLDVMK</sequence>
<accession>A0A4Y8WPS7</accession>
<evidence type="ECO:0000313" key="1">
    <source>
        <dbReference type="EMBL" id="TFH95724.1"/>
    </source>
</evidence>
<protein>
    <submittedName>
        <fullName evidence="1">Uncharacterized protein</fullName>
    </submittedName>
</protein>
<organism evidence="1 2">
    <name type="scientific">Porphyromonas levii</name>
    <dbReference type="NCBI Taxonomy" id="28114"/>
    <lineage>
        <taxon>Bacteria</taxon>
        <taxon>Pseudomonadati</taxon>
        <taxon>Bacteroidota</taxon>
        <taxon>Bacteroidia</taxon>
        <taxon>Bacteroidales</taxon>
        <taxon>Porphyromonadaceae</taxon>
        <taxon>Porphyromonas</taxon>
    </lineage>
</organism>
<proteinExistence type="predicted"/>
<comment type="caution">
    <text evidence="1">The sequence shown here is derived from an EMBL/GenBank/DDBJ whole genome shotgun (WGS) entry which is preliminary data.</text>
</comment>
<dbReference type="Proteomes" id="UP000297225">
    <property type="component" value="Unassembled WGS sequence"/>
</dbReference>
<evidence type="ECO:0000313" key="2">
    <source>
        <dbReference type="Proteomes" id="UP000297225"/>
    </source>
</evidence>
<name>A0A4Y8WPS7_9PORP</name>
<dbReference type="OrthoDB" id="1014865at2"/>
<dbReference type="STRING" id="1122973.GCA_000379925_00268"/>
<dbReference type="GeneID" id="66797739"/>
<dbReference type="EMBL" id="SPNC01000040">
    <property type="protein sequence ID" value="TFH95724.1"/>
    <property type="molecule type" value="Genomic_DNA"/>
</dbReference>
<keyword evidence="2" id="KW-1185">Reference proteome</keyword>
<reference evidence="1 2" key="1">
    <citation type="submission" date="2019-03" db="EMBL/GenBank/DDBJ databases">
        <title>Porphyromonas levii Isolated from the Uterus of Dairy Cows.</title>
        <authorList>
            <person name="Francis A.M."/>
        </authorList>
    </citation>
    <scope>NUCLEOTIDE SEQUENCE [LARGE SCALE GENOMIC DNA]</scope>
    <source>
        <strain evidence="1 2">AF5678</strain>
    </source>
</reference>
<gene>
    <name evidence="1" type="ORF">E4P47_03830</name>
</gene>
<dbReference type="AlphaFoldDB" id="A0A4Y8WPS7"/>